<dbReference type="Gene3D" id="1.10.357.10">
    <property type="entry name" value="Tetracycline Repressor, domain 2"/>
    <property type="match status" value="1"/>
</dbReference>
<evidence type="ECO:0000259" key="5">
    <source>
        <dbReference type="PROSITE" id="PS50977"/>
    </source>
</evidence>
<dbReference type="InterPro" id="IPR050109">
    <property type="entry name" value="HTH-type_TetR-like_transc_reg"/>
</dbReference>
<feature type="DNA-binding region" description="H-T-H motif" evidence="4">
    <location>
        <begin position="31"/>
        <end position="50"/>
    </location>
</feature>
<dbReference type="PROSITE" id="PS50977">
    <property type="entry name" value="HTH_TETR_2"/>
    <property type="match status" value="1"/>
</dbReference>
<dbReference type="Pfam" id="PF00440">
    <property type="entry name" value="TetR_N"/>
    <property type="match status" value="1"/>
</dbReference>
<geneLocation type="plasmid" evidence="7">
    <name>prgalie4872d</name>
</geneLocation>
<keyword evidence="2 4" id="KW-0238">DNA-binding</keyword>
<dbReference type="SUPFAM" id="SSF46689">
    <property type="entry name" value="Homeodomain-like"/>
    <property type="match status" value="1"/>
</dbReference>
<dbReference type="Proteomes" id="UP000184749">
    <property type="component" value="Plasmid pRgalIE4872d"/>
</dbReference>
<sequence length="215" mass="24377">MPDKVDVAEVRERILDVAETYIRHIGHRKTNVADIADKLGMSRASIYRFFPTRAAIDQCVYARHANEMLASVKDIAQRNVTARARLIAILETLHHRNRQWLAEEPHVHALFVAAANESWVVMRSYFQQLTATLDAVIRDAIKESEREITNPARAAECVITAMISFLHPVLVEQRVKDGGNIDADLDSQIRFIMQALGMFERCGTMRRAHATRTAS</sequence>
<dbReference type="GO" id="GO:0000976">
    <property type="term" value="F:transcription cis-regulatory region binding"/>
    <property type="evidence" value="ECO:0007669"/>
    <property type="project" value="TreeGrafter"/>
</dbReference>
<organism evidence="6 7">
    <name type="scientific">Rhizobium gallicum</name>
    <dbReference type="NCBI Taxonomy" id="56730"/>
    <lineage>
        <taxon>Bacteria</taxon>
        <taxon>Pseudomonadati</taxon>
        <taxon>Pseudomonadota</taxon>
        <taxon>Alphaproteobacteria</taxon>
        <taxon>Hyphomicrobiales</taxon>
        <taxon>Rhizobiaceae</taxon>
        <taxon>Rhizobium/Agrobacterium group</taxon>
        <taxon>Rhizobium</taxon>
    </lineage>
</organism>
<protein>
    <submittedName>
        <fullName evidence="6">TetR family transcriptional regulator protein</fullName>
    </submittedName>
</protein>
<dbReference type="PANTHER" id="PTHR30055:SF151">
    <property type="entry name" value="TRANSCRIPTIONAL REGULATORY PROTEIN"/>
    <property type="match status" value="1"/>
</dbReference>
<proteinExistence type="predicted"/>
<dbReference type="Pfam" id="PF17935">
    <property type="entry name" value="TetR_C_27"/>
    <property type="match status" value="1"/>
</dbReference>
<dbReference type="AlphaFoldDB" id="A0A1L5NSH1"/>
<evidence type="ECO:0000256" key="4">
    <source>
        <dbReference type="PROSITE-ProRule" id="PRU00335"/>
    </source>
</evidence>
<name>A0A1L5NSH1_9HYPH</name>
<keyword evidence="6" id="KW-0614">Plasmid</keyword>
<dbReference type="PANTHER" id="PTHR30055">
    <property type="entry name" value="HTH-TYPE TRANSCRIPTIONAL REGULATOR RUTR"/>
    <property type="match status" value="1"/>
</dbReference>
<gene>
    <name evidence="6" type="ORF">IE4872_PD00302</name>
</gene>
<accession>A0A1L5NSH1</accession>
<evidence type="ECO:0000313" key="7">
    <source>
        <dbReference type="Proteomes" id="UP000184749"/>
    </source>
</evidence>
<feature type="domain" description="HTH tetR-type" evidence="5">
    <location>
        <begin position="8"/>
        <end position="68"/>
    </location>
</feature>
<keyword evidence="3" id="KW-0804">Transcription</keyword>
<dbReference type="InterPro" id="IPR009057">
    <property type="entry name" value="Homeodomain-like_sf"/>
</dbReference>
<evidence type="ECO:0000256" key="1">
    <source>
        <dbReference type="ARBA" id="ARBA00023015"/>
    </source>
</evidence>
<dbReference type="InterPro" id="IPR001647">
    <property type="entry name" value="HTH_TetR"/>
</dbReference>
<dbReference type="GO" id="GO:0003700">
    <property type="term" value="F:DNA-binding transcription factor activity"/>
    <property type="evidence" value="ECO:0007669"/>
    <property type="project" value="TreeGrafter"/>
</dbReference>
<dbReference type="EMBL" id="CP017105">
    <property type="protein sequence ID" value="APO70837.1"/>
    <property type="molecule type" value="Genomic_DNA"/>
</dbReference>
<evidence type="ECO:0000313" key="6">
    <source>
        <dbReference type="EMBL" id="APO70837.1"/>
    </source>
</evidence>
<evidence type="ECO:0000256" key="3">
    <source>
        <dbReference type="ARBA" id="ARBA00023163"/>
    </source>
</evidence>
<keyword evidence="1" id="KW-0805">Transcription regulation</keyword>
<evidence type="ECO:0000256" key="2">
    <source>
        <dbReference type="ARBA" id="ARBA00023125"/>
    </source>
</evidence>
<dbReference type="InterPro" id="IPR041478">
    <property type="entry name" value="TetR_C_27"/>
</dbReference>
<reference evidence="6 7" key="1">
    <citation type="submission" date="2016-09" db="EMBL/GenBank/DDBJ databases">
        <title>The complete genome sequences of Rhizobium gallicum, symbiovars gallicum and phaseoli, symbionts associated to common bean (Phaseolus vulgaris).</title>
        <authorList>
            <person name="Bustos P."/>
            <person name="Santamaria R.I."/>
            <person name="Perez-Carrascal O.M."/>
            <person name="Juarez S."/>
            <person name="Lozano L."/>
            <person name="Martinez-Flores I."/>
            <person name="Martinez-Romero E."/>
            <person name="Cevallos M."/>
            <person name="Romero D."/>
            <person name="Davila G."/>
            <person name="Gonzalez V."/>
        </authorList>
    </citation>
    <scope>NUCLEOTIDE SEQUENCE [LARGE SCALE GENOMIC DNA]</scope>
    <source>
        <strain evidence="6 7">IE4872</strain>
        <plasmid evidence="7">prgalie4872d</plasmid>
    </source>
</reference>